<accession>A0ABV4I3T9</accession>
<comment type="similarity">
    <text evidence="1 4">Belongs to the glycerate kinase type-1 family.</text>
</comment>
<name>A0ABV4I3T9_9ACTN</name>
<keyword evidence="2 4" id="KW-0808">Transferase</keyword>
<organism evidence="5 6">
    <name type="scientific">Kineococcus mangrovi</name>
    <dbReference type="NCBI Taxonomy" id="1660183"/>
    <lineage>
        <taxon>Bacteria</taxon>
        <taxon>Bacillati</taxon>
        <taxon>Actinomycetota</taxon>
        <taxon>Actinomycetes</taxon>
        <taxon>Kineosporiales</taxon>
        <taxon>Kineosporiaceae</taxon>
        <taxon>Kineococcus</taxon>
    </lineage>
</organism>
<dbReference type="Gene3D" id="3.40.50.10350">
    <property type="entry name" value="Glycerate kinase, domain 1"/>
    <property type="match status" value="1"/>
</dbReference>
<sequence length="417" mass="42080">MPTPEQTAFHLVVAPDKFKGSLTATEVAHTIAEHFVGGFWHALDEGTRARGLDTTGWGVVSVELPVADGGEGTVEAAVRSAGFRPVGAQVPGPTGSPVEATYARDGDTAIVEMAQASGLDRLPGGVRAPLTASTRGTGDLVRLALDAGARHVVLAVGGSASTDGGAGILRALGGRLLDAAGRDLPDGGAALLDLDRLDLSGLDPRLASVRWTLAADVDNPLLGPRGAAAVFGPQKGAGPADVALLDRALTRFADVLAAATGTEARDEPGAGAAGGVGFLALGLLGATRRPGVEVVLELAGWEHRARDASLVVTGEGSFDEQSLGGKTPVGVAAAAARVPAPVVVVSGRRTLPEQRWRAAGFSDARALTDLEPDPAVCVRDARRLLAELAATLGAEHGARVAATWTRTGPAATSTPAG</sequence>
<dbReference type="InterPro" id="IPR018193">
    <property type="entry name" value="Glyc_kinase_flavodox-like_fold"/>
</dbReference>
<keyword evidence="3 4" id="KW-0418">Kinase</keyword>
<evidence type="ECO:0000256" key="1">
    <source>
        <dbReference type="ARBA" id="ARBA00006284"/>
    </source>
</evidence>
<protein>
    <submittedName>
        <fullName evidence="5">Glycerate kinase</fullName>
    </submittedName>
</protein>
<dbReference type="InterPro" id="IPR036129">
    <property type="entry name" value="Glycerate_kinase_sf"/>
</dbReference>
<comment type="caution">
    <text evidence="5">The sequence shown here is derived from an EMBL/GenBank/DDBJ whole genome shotgun (WGS) entry which is preliminary data.</text>
</comment>
<keyword evidence="6" id="KW-1185">Reference proteome</keyword>
<dbReference type="GO" id="GO:0016301">
    <property type="term" value="F:kinase activity"/>
    <property type="evidence" value="ECO:0007669"/>
    <property type="project" value="UniProtKB-KW"/>
</dbReference>
<dbReference type="EMBL" id="JBGGTQ010000003">
    <property type="protein sequence ID" value="MEZ0491951.1"/>
    <property type="molecule type" value="Genomic_DNA"/>
</dbReference>
<evidence type="ECO:0000256" key="4">
    <source>
        <dbReference type="PIRNR" id="PIRNR006078"/>
    </source>
</evidence>
<evidence type="ECO:0000256" key="3">
    <source>
        <dbReference type="ARBA" id="ARBA00022777"/>
    </source>
</evidence>
<dbReference type="PANTHER" id="PTHR21599">
    <property type="entry name" value="GLYCERATE KINASE"/>
    <property type="match status" value="1"/>
</dbReference>
<dbReference type="PANTHER" id="PTHR21599:SF0">
    <property type="entry name" value="GLYCERATE KINASE"/>
    <property type="match status" value="1"/>
</dbReference>
<gene>
    <name evidence="5" type="ORF">AB2L28_06840</name>
</gene>
<dbReference type="RefSeq" id="WP_370718004.1">
    <property type="nucleotide sequence ID" value="NZ_JBGGTQ010000003.1"/>
</dbReference>
<dbReference type="Proteomes" id="UP001566476">
    <property type="component" value="Unassembled WGS sequence"/>
</dbReference>
<dbReference type="InterPro" id="IPR018197">
    <property type="entry name" value="Glycerate_kinase_RE-like"/>
</dbReference>
<evidence type="ECO:0000256" key="2">
    <source>
        <dbReference type="ARBA" id="ARBA00022679"/>
    </source>
</evidence>
<dbReference type="Pfam" id="PF02595">
    <property type="entry name" value="Gly_kinase"/>
    <property type="match status" value="1"/>
</dbReference>
<evidence type="ECO:0000313" key="5">
    <source>
        <dbReference type="EMBL" id="MEZ0491951.1"/>
    </source>
</evidence>
<dbReference type="Gene3D" id="3.90.1510.10">
    <property type="entry name" value="Glycerate kinase, domain 2"/>
    <property type="match status" value="1"/>
</dbReference>
<dbReference type="NCBIfam" id="TIGR00045">
    <property type="entry name" value="glycerate kinase"/>
    <property type="match status" value="1"/>
</dbReference>
<reference evidence="5 6" key="1">
    <citation type="submission" date="2024-07" db="EMBL/GenBank/DDBJ databases">
        <authorList>
            <person name="Thanompreechachai J."/>
            <person name="Duangmal K."/>
        </authorList>
    </citation>
    <scope>NUCLEOTIDE SEQUENCE [LARGE SCALE GENOMIC DNA]</scope>
    <source>
        <strain evidence="5 6">TBRC 1896</strain>
    </source>
</reference>
<dbReference type="PIRSF" id="PIRSF006078">
    <property type="entry name" value="GlxK"/>
    <property type="match status" value="1"/>
</dbReference>
<evidence type="ECO:0000313" key="6">
    <source>
        <dbReference type="Proteomes" id="UP001566476"/>
    </source>
</evidence>
<dbReference type="InterPro" id="IPR004381">
    <property type="entry name" value="Glycerate_kinase"/>
</dbReference>
<proteinExistence type="inferred from homology"/>
<dbReference type="SUPFAM" id="SSF110738">
    <property type="entry name" value="Glycerate kinase I"/>
    <property type="match status" value="1"/>
</dbReference>